<sequence>MNKLRRLMVAVALLTVACAGHAQPGREGAVPVELFACQWQDGKGMEDLLKVSARFNKWADEHDSAYNAWILSPLFRSTEEGFDVGWIGSWESGPGMGDSLDTWIRDGSDMAAEFDAVVDCSDAHALMASYVVSAPEGPPGGGLVWFSSCTLQEDTSIEQAMAAHGKTSAMMRDMGGKASSWVFVPALGAGDIEFDYYHVVLHDSFADLGGNFDRYFNGGGYRKAGDAMKGVAACDSPRLYHARRVRVAGDG</sequence>
<comment type="caution">
    <text evidence="2">The sequence shown here is derived from an EMBL/GenBank/DDBJ whole genome shotgun (WGS) entry which is preliminary data.</text>
</comment>
<dbReference type="Proteomes" id="UP000664303">
    <property type="component" value="Unassembled WGS sequence"/>
</dbReference>
<evidence type="ECO:0000313" key="3">
    <source>
        <dbReference type="Proteomes" id="UP000664303"/>
    </source>
</evidence>
<keyword evidence="3" id="KW-1185">Reference proteome</keyword>
<dbReference type="EMBL" id="JAFKCZ010000026">
    <property type="protein sequence ID" value="MBN7799158.1"/>
    <property type="molecule type" value="Genomic_DNA"/>
</dbReference>
<reference evidence="2" key="1">
    <citation type="submission" date="2021-02" db="EMBL/GenBank/DDBJ databases">
        <title>PHA producing bacteria isolated from coastal sediment in Guangdong, Shenzhen.</title>
        <authorList>
            <person name="Zheng W."/>
            <person name="Yu S."/>
            <person name="Huang Y."/>
        </authorList>
    </citation>
    <scope>NUCLEOTIDE SEQUENCE</scope>
    <source>
        <strain evidence="2">TN14-10</strain>
    </source>
</reference>
<organism evidence="2 3">
    <name type="scientific">Parahaliea mediterranea</name>
    <dbReference type="NCBI Taxonomy" id="651086"/>
    <lineage>
        <taxon>Bacteria</taxon>
        <taxon>Pseudomonadati</taxon>
        <taxon>Pseudomonadota</taxon>
        <taxon>Gammaproteobacteria</taxon>
        <taxon>Cellvibrionales</taxon>
        <taxon>Halieaceae</taxon>
        <taxon>Parahaliea</taxon>
    </lineage>
</organism>
<name>A0A939IPH0_9GAMM</name>
<keyword evidence="1" id="KW-0732">Signal</keyword>
<evidence type="ECO:0000256" key="1">
    <source>
        <dbReference type="SAM" id="SignalP"/>
    </source>
</evidence>
<proteinExistence type="predicted"/>
<protein>
    <submittedName>
        <fullName evidence="2">Uncharacterized protein</fullName>
    </submittedName>
</protein>
<dbReference type="RefSeq" id="WP_206562606.1">
    <property type="nucleotide sequence ID" value="NZ_JAFKCZ010000026.1"/>
</dbReference>
<gene>
    <name evidence="2" type="ORF">JYP50_21345</name>
</gene>
<accession>A0A939IPH0</accession>
<dbReference type="PROSITE" id="PS51257">
    <property type="entry name" value="PROKAR_LIPOPROTEIN"/>
    <property type="match status" value="1"/>
</dbReference>
<feature type="chain" id="PRO_5037060206" evidence="1">
    <location>
        <begin position="23"/>
        <end position="251"/>
    </location>
</feature>
<dbReference type="AlphaFoldDB" id="A0A939IPH0"/>
<evidence type="ECO:0000313" key="2">
    <source>
        <dbReference type="EMBL" id="MBN7799158.1"/>
    </source>
</evidence>
<feature type="signal peptide" evidence="1">
    <location>
        <begin position="1"/>
        <end position="22"/>
    </location>
</feature>